<dbReference type="STRING" id="1754192.A0A1Y1WTM3"/>
<reference evidence="2 3" key="2">
    <citation type="submission" date="2016-08" db="EMBL/GenBank/DDBJ databases">
        <title>Pervasive Adenine N6-methylation of Active Genes in Fungi.</title>
        <authorList>
            <consortium name="DOE Joint Genome Institute"/>
            <person name="Mondo S.J."/>
            <person name="Dannebaum R.O."/>
            <person name="Kuo R.C."/>
            <person name="Labutti K."/>
            <person name="Haridas S."/>
            <person name="Kuo A."/>
            <person name="Salamov A."/>
            <person name="Ahrendt S.R."/>
            <person name="Lipzen A."/>
            <person name="Sullivan W."/>
            <person name="Andreopoulos W.B."/>
            <person name="Clum A."/>
            <person name="Lindquist E."/>
            <person name="Daum C."/>
            <person name="Ramamoorthy G.K."/>
            <person name="Gryganskyi A."/>
            <person name="Culley D."/>
            <person name="Magnuson J.K."/>
            <person name="James T.Y."/>
            <person name="O'Malley M.A."/>
            <person name="Stajich J.E."/>
            <person name="Spatafora J.W."/>
            <person name="Visel A."/>
            <person name="Grigoriev I.V."/>
        </authorList>
    </citation>
    <scope>NUCLEOTIDE SEQUENCE [LARGE SCALE GENOMIC DNA]</scope>
    <source>
        <strain evidence="2 3">S4</strain>
    </source>
</reference>
<evidence type="ECO:0000256" key="1">
    <source>
        <dbReference type="SAM" id="MobiDB-lite"/>
    </source>
</evidence>
<dbReference type="Proteomes" id="UP000193944">
    <property type="component" value="Unassembled WGS sequence"/>
</dbReference>
<evidence type="ECO:0000313" key="2">
    <source>
        <dbReference type="EMBL" id="ORX76745.1"/>
    </source>
</evidence>
<proteinExistence type="predicted"/>
<comment type="caution">
    <text evidence="2">The sequence shown here is derived from an EMBL/GenBank/DDBJ whole genome shotgun (WGS) entry which is preliminary data.</text>
</comment>
<dbReference type="EMBL" id="MCFG01000281">
    <property type="protein sequence ID" value="ORX76745.1"/>
    <property type="molecule type" value="Genomic_DNA"/>
</dbReference>
<protein>
    <submittedName>
        <fullName evidence="2">Uncharacterized protein</fullName>
    </submittedName>
</protein>
<keyword evidence="3" id="KW-1185">Reference proteome</keyword>
<name>A0A1Y1WTM3_9FUNG</name>
<accession>A0A1Y1WTM3</accession>
<evidence type="ECO:0000313" key="3">
    <source>
        <dbReference type="Proteomes" id="UP000193944"/>
    </source>
</evidence>
<reference evidence="2 3" key="1">
    <citation type="submission" date="2016-08" db="EMBL/GenBank/DDBJ databases">
        <title>A Parts List for Fungal Cellulosomes Revealed by Comparative Genomics.</title>
        <authorList>
            <consortium name="DOE Joint Genome Institute"/>
            <person name="Haitjema C.H."/>
            <person name="Gilmore S.P."/>
            <person name="Henske J.K."/>
            <person name="Solomon K.V."/>
            <person name="De Groot R."/>
            <person name="Kuo A."/>
            <person name="Mondo S.J."/>
            <person name="Salamov A.A."/>
            <person name="Labutti K."/>
            <person name="Zhao Z."/>
            <person name="Chiniquy J."/>
            <person name="Barry K."/>
            <person name="Brewer H.M."/>
            <person name="Purvine S.O."/>
            <person name="Wright A.T."/>
            <person name="Boxma B."/>
            <person name="Van Alen T."/>
            <person name="Hackstein J.H."/>
            <person name="Baker S.E."/>
            <person name="Grigoriev I.V."/>
            <person name="O'Malley M.A."/>
        </authorList>
    </citation>
    <scope>NUCLEOTIDE SEQUENCE [LARGE SCALE GENOMIC DNA]</scope>
    <source>
        <strain evidence="2 3">S4</strain>
    </source>
</reference>
<organism evidence="2 3">
    <name type="scientific">Anaeromyces robustus</name>
    <dbReference type="NCBI Taxonomy" id="1754192"/>
    <lineage>
        <taxon>Eukaryota</taxon>
        <taxon>Fungi</taxon>
        <taxon>Fungi incertae sedis</taxon>
        <taxon>Chytridiomycota</taxon>
        <taxon>Chytridiomycota incertae sedis</taxon>
        <taxon>Neocallimastigomycetes</taxon>
        <taxon>Neocallimastigales</taxon>
        <taxon>Neocallimastigaceae</taxon>
        <taxon>Anaeromyces</taxon>
    </lineage>
</organism>
<sequence length="163" mass="18364">MFKSIGIYYDISSIQKNLERRNDNENKESTEIPENKNENEIINPYIRVSNNPKFNPYHKSLIMGINDRVSNIRHATGGVVQLPNSINDIINDISGGLSQGFINCAAVSNCKGYTVVLYHQSESNADTNTLELAVSIAYSEDGKTSYKNKNENNNKRNENNDFI</sequence>
<dbReference type="AlphaFoldDB" id="A0A1Y1WTM3"/>
<feature type="region of interest" description="Disordered" evidence="1">
    <location>
        <begin position="143"/>
        <end position="163"/>
    </location>
</feature>
<gene>
    <name evidence="2" type="ORF">BCR32DRAFT_283855</name>
</gene>